<evidence type="ECO:0000313" key="2">
    <source>
        <dbReference type="EMBL" id="MBP2113496.1"/>
    </source>
</evidence>
<name>A0ABS4NVK7_9BACL</name>
<feature type="domain" description="DinB-like" evidence="1">
    <location>
        <begin position="38"/>
        <end position="174"/>
    </location>
</feature>
<dbReference type="RefSeq" id="WP_245368331.1">
    <property type="nucleotide sequence ID" value="NZ_JAGGLV010000012.1"/>
</dbReference>
<reference evidence="2 3" key="1">
    <citation type="submission" date="2021-03" db="EMBL/GenBank/DDBJ databases">
        <title>Genomic Encyclopedia of Type Strains, Phase IV (KMG-IV): sequencing the most valuable type-strain genomes for metagenomic binning, comparative biology and taxonomic classification.</title>
        <authorList>
            <person name="Goeker M."/>
        </authorList>
    </citation>
    <scope>NUCLEOTIDE SEQUENCE [LARGE SCALE GENOMIC DNA]</scope>
    <source>
        <strain evidence="2 3">DSM 101953</strain>
    </source>
</reference>
<evidence type="ECO:0000259" key="1">
    <source>
        <dbReference type="Pfam" id="PF12867"/>
    </source>
</evidence>
<sequence>MNDNVEEQELELLKYPLGRFAAKGNRTAEVRAASVAVFRQLAEELRAAVEPLTAEQQHTPYRPGGWTVVQVVHHLADTGMYAYLRFKRGLTEEAPQVPSYRQDLWAELSDSSNEPVESSLQLIGLLNRRFANLLESLQPEDYNRTFVSGGLGEMTLDTAVERYIWHSRHHIAQITALIQRSGW</sequence>
<proteinExistence type="predicted"/>
<gene>
    <name evidence="2" type="ORF">J2Z70_003657</name>
</gene>
<evidence type="ECO:0000313" key="3">
    <source>
        <dbReference type="Proteomes" id="UP000773462"/>
    </source>
</evidence>
<accession>A0ABS4NVK7</accession>
<organism evidence="2 3">
    <name type="scientific">Paenibacillus silagei</name>
    <dbReference type="NCBI Taxonomy" id="1670801"/>
    <lineage>
        <taxon>Bacteria</taxon>
        <taxon>Bacillati</taxon>
        <taxon>Bacillota</taxon>
        <taxon>Bacilli</taxon>
        <taxon>Bacillales</taxon>
        <taxon>Paenibacillaceae</taxon>
        <taxon>Paenibacillus</taxon>
    </lineage>
</organism>
<dbReference type="NCBIfam" id="NF009807">
    <property type="entry name" value="PRK13291.1"/>
    <property type="match status" value="1"/>
</dbReference>
<keyword evidence="3" id="KW-1185">Reference proteome</keyword>
<dbReference type="Gene3D" id="1.20.120.450">
    <property type="entry name" value="dinb family like domain"/>
    <property type="match status" value="1"/>
</dbReference>
<protein>
    <submittedName>
        <fullName evidence="2">Damage-inducible protein DinB</fullName>
    </submittedName>
</protein>
<dbReference type="InterPro" id="IPR024775">
    <property type="entry name" value="DinB-like"/>
</dbReference>
<dbReference type="EMBL" id="JAGGLV010000012">
    <property type="protein sequence ID" value="MBP2113496.1"/>
    <property type="molecule type" value="Genomic_DNA"/>
</dbReference>
<dbReference type="InterPro" id="IPR034660">
    <property type="entry name" value="DinB/YfiT-like"/>
</dbReference>
<dbReference type="SUPFAM" id="SSF109854">
    <property type="entry name" value="DinB/YfiT-like putative metalloenzymes"/>
    <property type="match status" value="1"/>
</dbReference>
<dbReference type="Proteomes" id="UP000773462">
    <property type="component" value="Unassembled WGS sequence"/>
</dbReference>
<dbReference type="Pfam" id="PF12867">
    <property type="entry name" value="DinB_2"/>
    <property type="match status" value="1"/>
</dbReference>
<comment type="caution">
    <text evidence="2">The sequence shown here is derived from an EMBL/GenBank/DDBJ whole genome shotgun (WGS) entry which is preliminary data.</text>
</comment>